<feature type="compositionally biased region" description="Basic and acidic residues" evidence="1">
    <location>
        <begin position="45"/>
        <end position="75"/>
    </location>
</feature>
<gene>
    <name evidence="2" type="ORF">GOODEAATRI_010965</name>
</gene>
<sequence length="160" mass="18470">ALRQRSASLVEAQRSAQLAQTERAVVEERLRALQRAVALLETEKKDAERQTVERQKLKSEEGSMRLSAEKSRLDRSLNTAEQELQEAQQQILMLQQTQLAEMEHSHSLCESLVQQRDEVQREAERMRNSLRDAERTLGTRDRAHRHRVKGLEEQVGMVSS</sequence>
<keyword evidence="3" id="KW-1185">Reference proteome</keyword>
<dbReference type="Proteomes" id="UP001476798">
    <property type="component" value="Unassembled WGS sequence"/>
</dbReference>
<proteinExistence type="predicted"/>
<feature type="non-terminal residue" evidence="2">
    <location>
        <position position="1"/>
    </location>
</feature>
<dbReference type="EMBL" id="JAHRIO010030644">
    <property type="protein sequence ID" value="MEQ2168101.1"/>
    <property type="molecule type" value="Genomic_DNA"/>
</dbReference>
<feature type="region of interest" description="Disordered" evidence="1">
    <location>
        <begin position="45"/>
        <end position="81"/>
    </location>
</feature>
<accession>A0ABV0NAM5</accession>
<protein>
    <recommendedName>
        <fullName evidence="4">Coiled-coil alpha-helical rod protein 1</fullName>
    </recommendedName>
</protein>
<evidence type="ECO:0000313" key="3">
    <source>
        <dbReference type="Proteomes" id="UP001476798"/>
    </source>
</evidence>
<evidence type="ECO:0008006" key="4">
    <source>
        <dbReference type="Google" id="ProtNLM"/>
    </source>
</evidence>
<feature type="region of interest" description="Disordered" evidence="1">
    <location>
        <begin position="125"/>
        <end position="146"/>
    </location>
</feature>
<comment type="caution">
    <text evidence="2">The sequence shown here is derived from an EMBL/GenBank/DDBJ whole genome shotgun (WGS) entry which is preliminary data.</text>
</comment>
<name>A0ABV0NAM5_9TELE</name>
<evidence type="ECO:0000313" key="2">
    <source>
        <dbReference type="EMBL" id="MEQ2168101.1"/>
    </source>
</evidence>
<organism evidence="2 3">
    <name type="scientific">Goodea atripinnis</name>
    <dbReference type="NCBI Taxonomy" id="208336"/>
    <lineage>
        <taxon>Eukaryota</taxon>
        <taxon>Metazoa</taxon>
        <taxon>Chordata</taxon>
        <taxon>Craniata</taxon>
        <taxon>Vertebrata</taxon>
        <taxon>Euteleostomi</taxon>
        <taxon>Actinopterygii</taxon>
        <taxon>Neopterygii</taxon>
        <taxon>Teleostei</taxon>
        <taxon>Neoteleostei</taxon>
        <taxon>Acanthomorphata</taxon>
        <taxon>Ovalentaria</taxon>
        <taxon>Atherinomorphae</taxon>
        <taxon>Cyprinodontiformes</taxon>
        <taxon>Goodeidae</taxon>
        <taxon>Goodea</taxon>
    </lineage>
</organism>
<feature type="compositionally biased region" description="Basic and acidic residues" evidence="1">
    <location>
        <begin position="125"/>
        <end position="141"/>
    </location>
</feature>
<reference evidence="2 3" key="1">
    <citation type="submission" date="2021-06" db="EMBL/GenBank/DDBJ databases">
        <authorList>
            <person name="Palmer J.M."/>
        </authorList>
    </citation>
    <scope>NUCLEOTIDE SEQUENCE [LARGE SCALE GENOMIC DNA]</scope>
    <source>
        <strain evidence="2 3">GA_2019</strain>
        <tissue evidence="2">Muscle</tissue>
    </source>
</reference>
<evidence type="ECO:0000256" key="1">
    <source>
        <dbReference type="SAM" id="MobiDB-lite"/>
    </source>
</evidence>